<gene>
    <name evidence="2" type="ORF">HMPREF9371_0404</name>
</gene>
<dbReference type="InterPro" id="IPR001041">
    <property type="entry name" value="2Fe-2S_ferredoxin-type"/>
</dbReference>
<dbReference type="PROSITE" id="PS51085">
    <property type="entry name" value="2FE2S_FER_2"/>
    <property type="match status" value="1"/>
</dbReference>
<name>G4CFL5_9NEIS</name>
<sequence length="147" mass="17238">MKRRNRLPERQARVQVACLFGRCINKWLKPLRLLRFLSFYRVFVMPLITTRNSAFYLQEGETLLEALERTGHEVEYQCRSGYCGSCRLRLLSGSVRYRELPLAFLAPGEILPCCCVVKEDIELDCAVRQREPDLFERDLFGEEQAEE</sequence>
<dbReference type="SUPFAM" id="SSF54292">
    <property type="entry name" value="2Fe-2S ferredoxin-like"/>
    <property type="match status" value="1"/>
</dbReference>
<dbReference type="InterPro" id="IPR012675">
    <property type="entry name" value="Beta-grasp_dom_sf"/>
</dbReference>
<feature type="domain" description="2Fe-2S ferredoxin-type" evidence="1">
    <location>
        <begin position="40"/>
        <end position="133"/>
    </location>
</feature>
<comment type="caution">
    <text evidence="2">The sequence shown here is derived from an EMBL/GenBank/DDBJ whole genome shotgun (WGS) entry which is preliminary data.</text>
</comment>
<dbReference type="STRING" id="1032488.HMPREF9371_0404"/>
<evidence type="ECO:0000313" key="2">
    <source>
        <dbReference type="EMBL" id="EGY53391.1"/>
    </source>
</evidence>
<protein>
    <submittedName>
        <fullName evidence="2">2Fe-2S iron-sulfur cluster binding protein</fullName>
    </submittedName>
</protein>
<dbReference type="AlphaFoldDB" id="G4CFL5"/>
<dbReference type="HOGENOM" id="CLU_1766056_0_0_4"/>
<dbReference type="CDD" id="cd00207">
    <property type="entry name" value="fer2"/>
    <property type="match status" value="1"/>
</dbReference>
<dbReference type="EMBL" id="AGAY01000014">
    <property type="protein sequence ID" value="EGY53391.1"/>
    <property type="molecule type" value="Genomic_DNA"/>
</dbReference>
<accession>G4CFL5</accession>
<dbReference type="Pfam" id="PF00111">
    <property type="entry name" value="Fer2"/>
    <property type="match status" value="1"/>
</dbReference>
<proteinExistence type="predicted"/>
<dbReference type="PATRIC" id="fig|1032488.3.peg.375"/>
<dbReference type="GO" id="GO:0051537">
    <property type="term" value="F:2 iron, 2 sulfur cluster binding"/>
    <property type="evidence" value="ECO:0007669"/>
    <property type="project" value="InterPro"/>
</dbReference>
<dbReference type="InterPro" id="IPR036010">
    <property type="entry name" value="2Fe-2S_ferredoxin-like_sf"/>
</dbReference>
<organism evidence="2 3">
    <name type="scientific">Neisseria shayeganii 871</name>
    <dbReference type="NCBI Taxonomy" id="1032488"/>
    <lineage>
        <taxon>Bacteria</taxon>
        <taxon>Pseudomonadati</taxon>
        <taxon>Pseudomonadota</taxon>
        <taxon>Betaproteobacteria</taxon>
        <taxon>Neisseriales</taxon>
        <taxon>Neisseriaceae</taxon>
        <taxon>Neisseria</taxon>
    </lineage>
</organism>
<dbReference type="Gene3D" id="3.10.20.30">
    <property type="match status" value="1"/>
</dbReference>
<dbReference type="InterPro" id="IPR006058">
    <property type="entry name" value="2Fe2S_fd_BS"/>
</dbReference>
<evidence type="ECO:0000259" key="1">
    <source>
        <dbReference type="PROSITE" id="PS51085"/>
    </source>
</evidence>
<evidence type="ECO:0000313" key="3">
    <source>
        <dbReference type="Proteomes" id="UP000003019"/>
    </source>
</evidence>
<dbReference type="NCBIfam" id="NF007985">
    <property type="entry name" value="PRK10713.1"/>
    <property type="match status" value="1"/>
</dbReference>
<keyword evidence="3" id="KW-1185">Reference proteome</keyword>
<reference evidence="2 3" key="1">
    <citation type="submission" date="2011-05" db="EMBL/GenBank/DDBJ databases">
        <authorList>
            <person name="Muzny D."/>
            <person name="Qin X."/>
            <person name="Deng J."/>
            <person name="Jiang H."/>
            <person name="Liu Y."/>
            <person name="Qu J."/>
            <person name="Song X.-Z."/>
            <person name="Zhang L."/>
            <person name="Thornton R."/>
            <person name="Coyle M."/>
            <person name="Francisco L."/>
            <person name="Jackson L."/>
            <person name="Javaid M."/>
            <person name="Korchina V."/>
            <person name="Kovar C."/>
            <person name="Mata R."/>
            <person name="Mathew T."/>
            <person name="Ngo R."/>
            <person name="Nguyen L."/>
            <person name="Nguyen N."/>
            <person name="Okwuonu G."/>
            <person name="Ongeri F."/>
            <person name="Pham C."/>
            <person name="Simmons D."/>
            <person name="Wilczek-Boney K."/>
            <person name="Hale W."/>
            <person name="Jakkamsetti A."/>
            <person name="Pham P."/>
            <person name="Ruth R."/>
            <person name="San Lucas F."/>
            <person name="Warren J."/>
            <person name="Zhang J."/>
            <person name="Zhao Z."/>
            <person name="Zhou C."/>
            <person name="Zhu D."/>
            <person name="Lee S."/>
            <person name="Bess C."/>
            <person name="Blankenburg K."/>
            <person name="Forbes L."/>
            <person name="Fu Q."/>
            <person name="Gubbala S."/>
            <person name="Hirani K."/>
            <person name="Jayaseelan J.C."/>
            <person name="Lara F."/>
            <person name="Munidasa M."/>
            <person name="Palculict T."/>
            <person name="Patil S."/>
            <person name="Pu L.-L."/>
            <person name="Saada N."/>
            <person name="Tang L."/>
            <person name="Weissenberger G."/>
            <person name="Zhu Y."/>
            <person name="Hemphill L."/>
            <person name="Shang Y."/>
            <person name="Youmans B."/>
            <person name="Ayvaz T."/>
            <person name="Ross M."/>
            <person name="Santibanez J."/>
            <person name="Aqrawi P."/>
            <person name="Gross S."/>
            <person name="Joshi V."/>
            <person name="Fowler G."/>
            <person name="Nazareth L."/>
            <person name="Reid J."/>
            <person name="Worley K."/>
            <person name="Petrosino J."/>
            <person name="Highlander S."/>
            <person name="Gibbs R."/>
        </authorList>
    </citation>
    <scope>NUCLEOTIDE SEQUENCE [LARGE SCALE GENOMIC DNA]</scope>
    <source>
        <strain evidence="2 3">871</strain>
    </source>
</reference>
<dbReference type="Proteomes" id="UP000003019">
    <property type="component" value="Unassembled WGS sequence"/>
</dbReference>
<dbReference type="PROSITE" id="PS00197">
    <property type="entry name" value="2FE2S_FER_1"/>
    <property type="match status" value="1"/>
</dbReference>